<dbReference type="Proteomes" id="UP000032545">
    <property type="component" value="Unassembled WGS sequence"/>
</dbReference>
<dbReference type="InterPro" id="IPR017703">
    <property type="entry name" value="YgfZ/GCV_T_CS"/>
</dbReference>
<dbReference type="InterPro" id="IPR006222">
    <property type="entry name" value="GCVT_N"/>
</dbReference>
<reference evidence="6" key="1">
    <citation type="submission" date="2015-02" db="EMBL/GenBank/DDBJ databases">
        <title>Draft Genome of Frankia sp. CpI1-S.</title>
        <authorList>
            <person name="Oshone R.T."/>
            <person name="Ngom M."/>
            <person name="Ghodhbane-Gtari F."/>
            <person name="Gtari M."/>
            <person name="Morris K."/>
            <person name="Thomas K."/>
            <person name="Sen A."/>
            <person name="Tisa L.S."/>
        </authorList>
    </citation>
    <scope>NUCLEOTIDE SEQUENCE [LARGE SCALE GENOMIC DNA]</scope>
    <source>
        <strain evidence="6">CpI1-S</strain>
    </source>
</reference>
<dbReference type="SUPFAM" id="SSF103025">
    <property type="entry name" value="Folate-binding domain"/>
    <property type="match status" value="1"/>
</dbReference>
<evidence type="ECO:0000313" key="5">
    <source>
        <dbReference type="EMBL" id="KJE23198.1"/>
    </source>
</evidence>
<dbReference type="PATRIC" id="fig|1502723.3.peg.1469"/>
<dbReference type="InterPro" id="IPR045179">
    <property type="entry name" value="YgfZ/GcvT"/>
</dbReference>
<dbReference type="GO" id="GO:0016226">
    <property type="term" value="P:iron-sulfur cluster assembly"/>
    <property type="evidence" value="ECO:0007669"/>
    <property type="project" value="TreeGrafter"/>
</dbReference>
<dbReference type="OrthoDB" id="9796287at2"/>
<evidence type="ECO:0000256" key="1">
    <source>
        <dbReference type="ARBA" id="ARBA00022946"/>
    </source>
</evidence>
<keyword evidence="6" id="KW-1185">Reference proteome</keyword>
<organism evidence="5 6">
    <name type="scientific">Frankia torreyi</name>
    <dbReference type="NCBI Taxonomy" id="1856"/>
    <lineage>
        <taxon>Bacteria</taxon>
        <taxon>Bacillati</taxon>
        <taxon>Actinomycetota</taxon>
        <taxon>Actinomycetes</taxon>
        <taxon>Frankiales</taxon>
        <taxon>Frankiaceae</taxon>
        <taxon>Frankia</taxon>
    </lineage>
</organism>
<proteinExistence type="predicted"/>
<dbReference type="EMBL" id="JYFN01000015">
    <property type="protein sequence ID" value="KJE23198.1"/>
    <property type="molecule type" value="Genomic_DNA"/>
</dbReference>
<evidence type="ECO:0000313" key="6">
    <source>
        <dbReference type="Proteomes" id="UP000032545"/>
    </source>
</evidence>
<dbReference type="NCBIfam" id="TIGR03317">
    <property type="entry name" value="ygfZ_signature"/>
    <property type="match status" value="1"/>
</dbReference>
<protein>
    <submittedName>
        <fullName evidence="5">Folate-binding protein YgfZ</fullName>
    </submittedName>
</protein>
<dbReference type="PANTHER" id="PTHR22602">
    <property type="entry name" value="TRANSFERASE CAF17, MITOCHONDRIAL-RELATED"/>
    <property type="match status" value="1"/>
</dbReference>
<dbReference type="PANTHER" id="PTHR22602:SF0">
    <property type="entry name" value="TRANSFERASE CAF17, MITOCHONDRIAL-RELATED"/>
    <property type="match status" value="1"/>
</dbReference>
<comment type="caution">
    <text evidence="5">The sequence shown here is derived from an EMBL/GenBank/DDBJ whole genome shotgun (WGS) entry which is preliminary data.</text>
</comment>
<dbReference type="Pfam" id="PF01571">
    <property type="entry name" value="GCV_T"/>
    <property type="match status" value="1"/>
</dbReference>
<reference evidence="5 6" key="2">
    <citation type="journal article" date="2016" name="Genome Announc.">
        <title>Permanent Draft Genome Sequences for Two Variants of Frankia sp. Strain CpI1, the First Frankia Strain Isolated from Root Nodules of Comptonia peregrina.</title>
        <authorList>
            <person name="Oshone R."/>
            <person name="Hurst S.G.IV."/>
            <person name="Abebe-Akele F."/>
            <person name="Simpson S."/>
            <person name="Morris K."/>
            <person name="Thomas W.K."/>
            <person name="Tisa L.S."/>
        </authorList>
    </citation>
    <scope>NUCLEOTIDE SEQUENCE [LARGE SCALE GENOMIC DNA]</scope>
    <source>
        <strain evidence="6">CpI1-S</strain>
    </source>
</reference>
<evidence type="ECO:0000259" key="3">
    <source>
        <dbReference type="Pfam" id="PF01571"/>
    </source>
</evidence>
<feature type="domain" description="GCVT N-terminal" evidence="3">
    <location>
        <begin position="41"/>
        <end position="272"/>
    </location>
</feature>
<keyword evidence="1" id="KW-0809">Transit peptide</keyword>
<dbReference type="AlphaFoldDB" id="A0A0D8BFY7"/>
<sequence length="385" mass="39761">MTAGSTPSTTATRSPLLDLPGAVPAAGDDAAVAAHYGDPLREQRALRDGAALVDRSHREVVRIGGPDRLSWLHSITSQHLSGLGALRGSEALVLSPQGHVEHHLVLADDGTATWVDVEPGTAAGLLRYLESMRFLLRVEPADVGAQTAVLSVVGPAAVPTVTAALGGADLDLPEPLALEPTGAPVTGPYPVARAADGTLVRRMAYGVDLLVDRAALAATTQRLLAAGAVPAGLSAFDAMRIAARRPRLGRETDHRTIPHEVGWLADAVHLDKGCYRGQETVARVHNLGRPPRRLVLLHLDGVVAAPGSAVTADGREVGFVGTSEMHEELGPIALAIVKRSVPAGAALVVTDPDGAPVAAAIDPDDDDGNAAATPKRPAGRLLRSS</sequence>
<feature type="region of interest" description="Disordered" evidence="2">
    <location>
        <begin position="358"/>
        <end position="385"/>
    </location>
</feature>
<dbReference type="InterPro" id="IPR027266">
    <property type="entry name" value="TrmE/GcvT-like"/>
</dbReference>
<dbReference type="PIRSF" id="PIRSF006487">
    <property type="entry name" value="GcvT"/>
    <property type="match status" value="1"/>
</dbReference>
<feature type="domain" description="CAF17 C-terminal" evidence="4">
    <location>
        <begin position="292"/>
        <end position="361"/>
    </location>
</feature>
<dbReference type="Pfam" id="PF25455">
    <property type="entry name" value="Beta-barrel_CAF17_C"/>
    <property type="match status" value="1"/>
</dbReference>
<evidence type="ECO:0000256" key="2">
    <source>
        <dbReference type="SAM" id="MobiDB-lite"/>
    </source>
</evidence>
<dbReference type="InterPro" id="IPR057460">
    <property type="entry name" value="CAF17_C"/>
</dbReference>
<gene>
    <name evidence="5" type="ORF">FF36_02401</name>
</gene>
<name>A0A0D8BFY7_9ACTN</name>
<dbReference type="RefSeq" id="WP_044885068.1">
    <property type="nucleotide sequence ID" value="NZ_JYFN01000015.1"/>
</dbReference>
<accession>A0A0D8BFY7</accession>
<evidence type="ECO:0000259" key="4">
    <source>
        <dbReference type="Pfam" id="PF25455"/>
    </source>
</evidence>
<dbReference type="Gene3D" id="3.30.1360.120">
    <property type="entry name" value="Probable tRNA modification gtpase trme, domain 1"/>
    <property type="match status" value="1"/>
</dbReference>